<accession>A0A434AX87</accession>
<comment type="caution">
    <text evidence="1">The sequence shown here is derived from an EMBL/GenBank/DDBJ whole genome shotgun (WGS) entry which is preliminary data.</text>
</comment>
<dbReference type="Gene3D" id="3.30.450.20">
    <property type="entry name" value="PAS domain"/>
    <property type="match status" value="1"/>
</dbReference>
<keyword evidence="2" id="KW-1185">Reference proteome</keyword>
<gene>
    <name evidence="1" type="ORF">DLK05_04800</name>
</gene>
<dbReference type="SUPFAM" id="SSF55785">
    <property type="entry name" value="PYP-like sensor domain (PAS domain)"/>
    <property type="match status" value="1"/>
</dbReference>
<dbReference type="InterPro" id="IPR035965">
    <property type="entry name" value="PAS-like_dom_sf"/>
</dbReference>
<evidence type="ECO:0008006" key="3">
    <source>
        <dbReference type="Google" id="ProtNLM"/>
    </source>
</evidence>
<dbReference type="RefSeq" id="WP_127342862.1">
    <property type="nucleotide sequence ID" value="NZ_RJJX01000004.1"/>
</dbReference>
<proteinExistence type="predicted"/>
<name>A0A434AX87_9BACT</name>
<evidence type="ECO:0000313" key="1">
    <source>
        <dbReference type="EMBL" id="RUT79139.1"/>
    </source>
</evidence>
<reference evidence="1 2" key="1">
    <citation type="submission" date="2018-11" db="EMBL/GenBank/DDBJ databases">
        <title>Parancylomarina longa gen. nov., sp. nov., isolated from sediments of southern Okinawa.</title>
        <authorList>
            <person name="Fu T."/>
        </authorList>
    </citation>
    <scope>NUCLEOTIDE SEQUENCE [LARGE SCALE GENOMIC DNA]</scope>
    <source>
        <strain evidence="1 2">T3-2 S1-C</strain>
    </source>
</reference>
<organism evidence="1 2">
    <name type="scientific">Ancylomarina longa</name>
    <dbReference type="NCBI Taxonomy" id="2487017"/>
    <lineage>
        <taxon>Bacteria</taxon>
        <taxon>Pseudomonadati</taxon>
        <taxon>Bacteroidota</taxon>
        <taxon>Bacteroidia</taxon>
        <taxon>Marinilabiliales</taxon>
        <taxon>Marinifilaceae</taxon>
        <taxon>Ancylomarina</taxon>
    </lineage>
</organism>
<sequence>MKNNLTLARDSFDFIKNSKDFLSIVLDNIPCAVFLLDKDFRLVALNDAFKTIFSNKKDENLLYRRCGEAIGCAHQIEEQKQCGDTTKCRNCELRIAALSSYADNKEIYNEHVVRPFYNFKNHKIDKELQFSTRLFHYNTEKYIIVILESNE</sequence>
<dbReference type="OrthoDB" id="1122419at2"/>
<dbReference type="Proteomes" id="UP000282985">
    <property type="component" value="Unassembled WGS sequence"/>
</dbReference>
<dbReference type="AlphaFoldDB" id="A0A434AX87"/>
<dbReference type="EMBL" id="RJJX01000004">
    <property type="protein sequence ID" value="RUT79139.1"/>
    <property type="molecule type" value="Genomic_DNA"/>
</dbReference>
<evidence type="ECO:0000313" key="2">
    <source>
        <dbReference type="Proteomes" id="UP000282985"/>
    </source>
</evidence>
<protein>
    <recommendedName>
        <fullName evidence="3">PAS domain-containing protein</fullName>
    </recommendedName>
</protein>